<keyword evidence="3" id="KW-0663">Pyridoxal phosphate</keyword>
<dbReference type="GO" id="GO:0046394">
    <property type="term" value="P:carboxylic acid biosynthetic process"/>
    <property type="evidence" value="ECO:0007669"/>
    <property type="project" value="UniProtKB-ARBA"/>
</dbReference>
<feature type="non-terminal residue" evidence="4">
    <location>
        <position position="226"/>
    </location>
</feature>
<gene>
    <name evidence="4" type="ORF">METZ01_LOCUS369352</name>
</gene>
<dbReference type="SUPFAM" id="SSF56752">
    <property type="entry name" value="D-aminoacid aminotransferase-like PLP-dependent enzymes"/>
    <property type="match status" value="1"/>
</dbReference>
<evidence type="ECO:0000256" key="3">
    <source>
        <dbReference type="ARBA" id="ARBA00022898"/>
    </source>
</evidence>
<name>A0A382T538_9ZZZZ</name>
<dbReference type="AlphaFoldDB" id="A0A382T538"/>
<dbReference type="PANTHER" id="PTHR42743:SF4">
    <property type="entry name" value="BRANCHED-CHAIN-AMINO-ACID AMINOTRANSFERASE-RELATED"/>
    <property type="match status" value="1"/>
</dbReference>
<sequence>MRMTSEFKIAQVTQASLEILKVNGYKEDAYVFPTVFFNPMVYLNKMVGPTHMFIHTFPHASKLEKPTGASACISNWTRINDNIMPARVKCWANYRNSAIAWTDATLKGFDETLMINTRGKICEAPGACVMMIQNGVLITPPVTSDILESVTRATLLQIGREVLGLEVVERDIDRTELYTAEEIFLCGTGAEVSPISSIDSYTIGDGGIGPITERFRRRYNDIIRGI</sequence>
<dbReference type="Pfam" id="PF01063">
    <property type="entry name" value="Aminotran_4"/>
    <property type="match status" value="1"/>
</dbReference>
<comment type="similarity">
    <text evidence="2">Belongs to the class-IV pyridoxal-phosphate-dependent aminotransferase family.</text>
</comment>
<dbReference type="Gene3D" id="3.20.10.10">
    <property type="entry name" value="D-amino Acid Aminotransferase, subunit A, domain 2"/>
    <property type="match status" value="1"/>
</dbReference>
<proteinExistence type="inferred from homology"/>
<protein>
    <recommendedName>
        <fullName evidence="5">Branched-chain-amino-acid transaminase</fullName>
    </recommendedName>
</protein>
<dbReference type="InterPro" id="IPR050571">
    <property type="entry name" value="Class-IV_PLP-Dep_Aminotrnsfr"/>
</dbReference>
<dbReference type="InterPro" id="IPR001544">
    <property type="entry name" value="Aminotrans_IV"/>
</dbReference>
<dbReference type="InterPro" id="IPR036038">
    <property type="entry name" value="Aminotransferase-like"/>
</dbReference>
<evidence type="ECO:0000256" key="1">
    <source>
        <dbReference type="ARBA" id="ARBA00001933"/>
    </source>
</evidence>
<dbReference type="InterPro" id="IPR043132">
    <property type="entry name" value="BCAT-like_C"/>
</dbReference>
<dbReference type="GO" id="GO:0003824">
    <property type="term" value="F:catalytic activity"/>
    <property type="evidence" value="ECO:0007669"/>
    <property type="project" value="InterPro"/>
</dbReference>
<accession>A0A382T538</accession>
<dbReference type="FunFam" id="3.20.10.10:FF:000002">
    <property type="entry name" value="D-alanine aminotransferase"/>
    <property type="match status" value="1"/>
</dbReference>
<evidence type="ECO:0000256" key="2">
    <source>
        <dbReference type="ARBA" id="ARBA00009320"/>
    </source>
</evidence>
<organism evidence="4">
    <name type="scientific">marine metagenome</name>
    <dbReference type="NCBI Taxonomy" id="408172"/>
    <lineage>
        <taxon>unclassified sequences</taxon>
        <taxon>metagenomes</taxon>
        <taxon>ecological metagenomes</taxon>
    </lineage>
</organism>
<comment type="cofactor">
    <cofactor evidence="1">
        <name>pyridoxal 5'-phosphate</name>
        <dbReference type="ChEBI" id="CHEBI:597326"/>
    </cofactor>
</comment>
<dbReference type="EMBL" id="UINC01133517">
    <property type="protein sequence ID" value="SVD16498.1"/>
    <property type="molecule type" value="Genomic_DNA"/>
</dbReference>
<reference evidence="4" key="1">
    <citation type="submission" date="2018-05" db="EMBL/GenBank/DDBJ databases">
        <authorList>
            <person name="Lanie J.A."/>
            <person name="Ng W.-L."/>
            <person name="Kazmierczak K.M."/>
            <person name="Andrzejewski T.M."/>
            <person name="Davidsen T.M."/>
            <person name="Wayne K.J."/>
            <person name="Tettelin H."/>
            <person name="Glass J.I."/>
            <person name="Rusch D."/>
            <person name="Podicherti R."/>
            <person name="Tsui H.-C.T."/>
            <person name="Winkler M.E."/>
        </authorList>
    </citation>
    <scope>NUCLEOTIDE SEQUENCE</scope>
</reference>
<evidence type="ECO:0000313" key="4">
    <source>
        <dbReference type="EMBL" id="SVD16498.1"/>
    </source>
</evidence>
<evidence type="ECO:0008006" key="5">
    <source>
        <dbReference type="Google" id="ProtNLM"/>
    </source>
</evidence>
<dbReference type="GO" id="GO:0008652">
    <property type="term" value="P:amino acid biosynthetic process"/>
    <property type="evidence" value="ECO:0007669"/>
    <property type="project" value="UniProtKB-ARBA"/>
</dbReference>
<dbReference type="PANTHER" id="PTHR42743">
    <property type="entry name" value="AMINO-ACID AMINOTRANSFERASE"/>
    <property type="match status" value="1"/>
</dbReference>